<dbReference type="EMBL" id="CP051151">
    <property type="protein sequence ID" value="QLY39806.1"/>
    <property type="molecule type" value="Genomic_DNA"/>
</dbReference>
<evidence type="ECO:0000313" key="2">
    <source>
        <dbReference type="Proteomes" id="UP000512167"/>
    </source>
</evidence>
<dbReference type="KEGG" id="tbk:HF295_02575"/>
<sequence length="880" mass="100997">MKFKILFVILFMFFLNGCQKEETTDLGVFILEYPHETVKIEGQIGENVIIPEAVKDDYIFIGWTDGSEYYAGLTEIKNSSLTLTPAYIAIEDVFEKVVVSLGQVSLVGYKGDSKIVGVPVYWRGYMIAGFSALDSKIEKLFLPSGIQNTDYHLYLTDFKVYDSPLTLIRDEVMDGISFAKKIAGCTYKDGSTFDINDPQPGYFNDACVIKQLIRRDDDSAITVPGKGILYAYDVIRNFDPAYTDYNLYSSTLRYLSFAYAPVQLFVNHPILTGKNDLEVFHLNDFQKDDYTVMDNQIVIGSDDEQFLSFVYSDDDLLTIDASRYDLWDEYTYIYGHLKEIDVKNSDDFFTIDGILYYRFNNNSGSVSDSNTFIRLVAYPNGKTQTSFTLPENVTLIHQGVYNTYVESVTLNETFSNLNQLLLVFPNMSHIHLDGTHDIFIEEDGVIYDKDKTMIFFVNQSVERLVIEENISLSRLVNRDLPHLHIGKDVDETFFREIHYAPDLYEITIEDDNPYMYIEDGVVYSKTSSSVLYILDSYQDIYIKDGYDNYRPFDGLPNVLAYKNNIKSIHLNAQFTSDDIHVTLGRLHHLESISIDPDNPYFITDNQILYSKNMEGLSYIPPLADIINFHVNEELTKGLNSLCNVSSLQSITVDANNPLYQAVDGVLYNKDLSELICVPEDYQSNTLLLPETMTKPLNRYQFNTQNIITDIYLPQEYPILYEYIDDIDGISYLHADDFILYTRYLNHISIHEDSPYYDQNNALLTTLDGKVLLGFIGQEGAYEIPDSIEEINPYLFHASLPITDLTLSSSLQTLPEEIFSIESLETLTIRGDHIIDVGTFDEENYAYYFNSIGLIIYVDDSVLSQYQDHPFWSFYEIRVIE</sequence>
<accession>A0A7L6N0M7</accession>
<name>A0A7L6N0M7_9MOLU</name>
<dbReference type="Gene3D" id="3.80.10.10">
    <property type="entry name" value="Ribonuclease Inhibitor"/>
    <property type="match status" value="3"/>
</dbReference>
<protein>
    <submittedName>
        <fullName evidence="1">Leucine-rich repeat protein</fullName>
    </submittedName>
</protein>
<organism evidence="1 2">
    <name type="scientific">Hujiaoplasma nucleasis</name>
    <dbReference type="NCBI Taxonomy" id="2725268"/>
    <lineage>
        <taxon>Bacteria</taxon>
        <taxon>Bacillati</taxon>
        <taxon>Mycoplasmatota</taxon>
        <taxon>Mollicutes</taxon>
        <taxon>Candidatus Izemoplasmatales</taxon>
        <taxon>Hujiaoplasmataceae</taxon>
        <taxon>Hujiaoplasma</taxon>
    </lineage>
</organism>
<evidence type="ECO:0000313" key="1">
    <source>
        <dbReference type="EMBL" id="QLY39806.1"/>
    </source>
</evidence>
<gene>
    <name evidence="1" type="ORF">HF295_02575</name>
</gene>
<reference evidence="1 2" key="1">
    <citation type="submission" date="2020-04" db="EMBL/GenBank/DDBJ databases">
        <authorList>
            <person name="Zheng R.K."/>
            <person name="Sun C.M."/>
        </authorList>
    </citation>
    <scope>NUCLEOTIDE SEQUENCE [LARGE SCALE GENOMIC DNA]</scope>
    <source>
        <strain evidence="2">zrk29</strain>
    </source>
</reference>
<dbReference type="InterPro" id="IPR032675">
    <property type="entry name" value="LRR_dom_sf"/>
</dbReference>
<dbReference type="AlphaFoldDB" id="A0A7L6N0M7"/>
<keyword evidence="2" id="KW-1185">Reference proteome</keyword>
<dbReference type="SUPFAM" id="SSF52047">
    <property type="entry name" value="RNI-like"/>
    <property type="match status" value="1"/>
</dbReference>
<dbReference type="RefSeq" id="WP_312032289.1">
    <property type="nucleotide sequence ID" value="NZ_CP051151.1"/>
</dbReference>
<proteinExistence type="predicted"/>
<dbReference type="Proteomes" id="UP000512167">
    <property type="component" value="Chromosome"/>
</dbReference>